<dbReference type="InterPro" id="IPR001647">
    <property type="entry name" value="HTH_TetR"/>
</dbReference>
<name>A0A4U1BRJ3_9GAMM</name>
<evidence type="ECO:0000256" key="2">
    <source>
        <dbReference type="PROSITE-ProRule" id="PRU00335"/>
    </source>
</evidence>
<evidence type="ECO:0000313" key="5">
    <source>
        <dbReference type="Proteomes" id="UP000305675"/>
    </source>
</evidence>
<evidence type="ECO:0000256" key="1">
    <source>
        <dbReference type="ARBA" id="ARBA00023125"/>
    </source>
</evidence>
<sequence>MNHFISKVAVVHCPVTAAQQQRCQKLLDAAENLISNQGIVSFKVSQVVSDSGLSNNSFYKLFESKEDLLVCCFLRNATANQFADFERLHPNMTAMEKVLIPIIFTFEATYFSPSFNLVRQVAVNSMVWKLASPEKNLVFKKRINQYWHWVTGYVQQAVEAGELDASEEEVLELSQAITFYLSGALSAFESGLIDKNYLQEKRITLFKQLKKVFMPYRWRETLKLADFERIGMRVHMYYSQNRDNFNSCERCQKTHAQTLE</sequence>
<accession>A0A4U1BRJ3</accession>
<dbReference type="PROSITE" id="PS50977">
    <property type="entry name" value="HTH_TETR_2"/>
    <property type="match status" value="1"/>
</dbReference>
<evidence type="ECO:0000259" key="3">
    <source>
        <dbReference type="PROSITE" id="PS50977"/>
    </source>
</evidence>
<dbReference type="Proteomes" id="UP000305675">
    <property type="component" value="Unassembled WGS sequence"/>
</dbReference>
<dbReference type="EMBL" id="SWCJ01000004">
    <property type="protein sequence ID" value="TKB56039.1"/>
    <property type="molecule type" value="Genomic_DNA"/>
</dbReference>
<dbReference type="GO" id="GO:0003677">
    <property type="term" value="F:DNA binding"/>
    <property type="evidence" value="ECO:0007669"/>
    <property type="project" value="UniProtKB-UniRule"/>
</dbReference>
<evidence type="ECO:0000313" key="4">
    <source>
        <dbReference type="EMBL" id="TKB56039.1"/>
    </source>
</evidence>
<dbReference type="Pfam" id="PF00440">
    <property type="entry name" value="TetR_N"/>
    <property type="match status" value="1"/>
</dbReference>
<dbReference type="AlphaFoldDB" id="A0A4U1BRJ3"/>
<organism evidence="4 5">
    <name type="scientific">Ferrimonas aestuarii</name>
    <dbReference type="NCBI Taxonomy" id="2569539"/>
    <lineage>
        <taxon>Bacteria</taxon>
        <taxon>Pseudomonadati</taxon>
        <taxon>Pseudomonadota</taxon>
        <taxon>Gammaproteobacteria</taxon>
        <taxon>Alteromonadales</taxon>
        <taxon>Ferrimonadaceae</taxon>
        <taxon>Ferrimonas</taxon>
    </lineage>
</organism>
<comment type="caution">
    <text evidence="4">The sequence shown here is derived from an EMBL/GenBank/DDBJ whole genome shotgun (WGS) entry which is preliminary data.</text>
</comment>
<protein>
    <submittedName>
        <fullName evidence="4">TetR/AcrR family transcriptional regulator</fullName>
    </submittedName>
</protein>
<keyword evidence="5" id="KW-1185">Reference proteome</keyword>
<reference evidence="4 5" key="1">
    <citation type="submission" date="2019-04" db="EMBL/GenBank/DDBJ databases">
        <authorList>
            <person name="Hwang J.C."/>
        </authorList>
    </citation>
    <scope>NUCLEOTIDE SEQUENCE [LARGE SCALE GENOMIC DNA]</scope>
    <source>
        <strain evidence="4 5">IMCC35002</strain>
    </source>
</reference>
<feature type="domain" description="HTH tetR-type" evidence="3">
    <location>
        <begin position="20"/>
        <end position="80"/>
    </location>
</feature>
<dbReference type="Gene3D" id="1.10.357.10">
    <property type="entry name" value="Tetracycline Repressor, domain 2"/>
    <property type="match status" value="1"/>
</dbReference>
<feature type="DNA-binding region" description="H-T-H motif" evidence="2">
    <location>
        <begin position="43"/>
        <end position="62"/>
    </location>
</feature>
<proteinExistence type="predicted"/>
<dbReference type="SUPFAM" id="SSF46689">
    <property type="entry name" value="Homeodomain-like"/>
    <property type="match status" value="1"/>
</dbReference>
<keyword evidence="1 2" id="KW-0238">DNA-binding</keyword>
<gene>
    <name evidence="4" type="ORF">FCL42_07420</name>
</gene>
<dbReference type="InterPro" id="IPR009057">
    <property type="entry name" value="Homeodomain-like_sf"/>
</dbReference>
<dbReference type="PRINTS" id="PR00455">
    <property type="entry name" value="HTHTETR"/>
</dbReference>
<dbReference type="OrthoDB" id="5918833at2"/>